<feature type="chain" id="PRO_5025477119" description="Ricin B lectin domain-containing protein" evidence="1">
    <location>
        <begin position="17"/>
        <end position="294"/>
    </location>
</feature>
<dbReference type="Proteomes" id="UP000799537">
    <property type="component" value="Unassembled WGS sequence"/>
</dbReference>
<sequence length="294" mass="31669">MRFFTTLLALTAAATAAVVKRDMSTAVHLPLEVFDIASTKSNPSIVARQEPPFQTKNLRYADIYQSSSDDCTADRKMLSFDGGKYGEPEQKFCQDFDTQSVRSYTIESGTGCGAYIQEGTCETGDPQKLLELGGACAQAFTEEAAPTAQSLLVLCNAGAGDLGIPPKSLKGREEDSNAISERGEHAVSIPRADQRWVKYWLTDNDQCQTTPDDSGTIYSGNMGDNFSEQCQTRDALGGPTWVDVSDSHGCDLYIQQGDCDAAGSLPLPLSQGQCVRVSPEWEGSVWSLKAVCSG</sequence>
<feature type="signal peptide" evidence="1">
    <location>
        <begin position="1"/>
        <end position="16"/>
    </location>
</feature>
<proteinExistence type="predicted"/>
<evidence type="ECO:0000313" key="2">
    <source>
        <dbReference type="EMBL" id="KAF2163292.1"/>
    </source>
</evidence>
<keyword evidence="3" id="KW-1185">Reference proteome</keyword>
<evidence type="ECO:0000313" key="3">
    <source>
        <dbReference type="Proteomes" id="UP000799537"/>
    </source>
</evidence>
<evidence type="ECO:0000256" key="1">
    <source>
        <dbReference type="SAM" id="SignalP"/>
    </source>
</evidence>
<name>A0A6A6CBJ6_ZASCE</name>
<dbReference type="GeneID" id="54566944"/>
<dbReference type="EMBL" id="ML993609">
    <property type="protein sequence ID" value="KAF2163292.1"/>
    <property type="molecule type" value="Genomic_DNA"/>
</dbReference>
<keyword evidence="1" id="KW-0732">Signal</keyword>
<dbReference type="RefSeq" id="XP_033664181.1">
    <property type="nucleotide sequence ID" value="XM_033813672.1"/>
</dbReference>
<gene>
    <name evidence="2" type="ORF">M409DRAFT_57580</name>
</gene>
<protein>
    <recommendedName>
        <fullName evidence="4">Ricin B lectin domain-containing protein</fullName>
    </recommendedName>
</protein>
<accession>A0A6A6CBJ6</accession>
<organism evidence="2 3">
    <name type="scientific">Zasmidium cellare ATCC 36951</name>
    <dbReference type="NCBI Taxonomy" id="1080233"/>
    <lineage>
        <taxon>Eukaryota</taxon>
        <taxon>Fungi</taxon>
        <taxon>Dikarya</taxon>
        <taxon>Ascomycota</taxon>
        <taxon>Pezizomycotina</taxon>
        <taxon>Dothideomycetes</taxon>
        <taxon>Dothideomycetidae</taxon>
        <taxon>Mycosphaerellales</taxon>
        <taxon>Mycosphaerellaceae</taxon>
        <taxon>Zasmidium</taxon>
    </lineage>
</organism>
<reference evidence="2" key="1">
    <citation type="journal article" date="2020" name="Stud. Mycol.">
        <title>101 Dothideomycetes genomes: a test case for predicting lifestyles and emergence of pathogens.</title>
        <authorList>
            <person name="Haridas S."/>
            <person name="Albert R."/>
            <person name="Binder M."/>
            <person name="Bloem J."/>
            <person name="Labutti K."/>
            <person name="Salamov A."/>
            <person name="Andreopoulos B."/>
            <person name="Baker S."/>
            <person name="Barry K."/>
            <person name="Bills G."/>
            <person name="Bluhm B."/>
            <person name="Cannon C."/>
            <person name="Castanera R."/>
            <person name="Culley D."/>
            <person name="Daum C."/>
            <person name="Ezra D."/>
            <person name="Gonzalez J."/>
            <person name="Henrissat B."/>
            <person name="Kuo A."/>
            <person name="Liang C."/>
            <person name="Lipzen A."/>
            <person name="Lutzoni F."/>
            <person name="Magnuson J."/>
            <person name="Mondo S."/>
            <person name="Nolan M."/>
            <person name="Ohm R."/>
            <person name="Pangilinan J."/>
            <person name="Park H.-J."/>
            <person name="Ramirez L."/>
            <person name="Alfaro M."/>
            <person name="Sun H."/>
            <person name="Tritt A."/>
            <person name="Yoshinaga Y."/>
            <person name="Zwiers L.-H."/>
            <person name="Turgeon B."/>
            <person name="Goodwin S."/>
            <person name="Spatafora J."/>
            <person name="Crous P."/>
            <person name="Grigoriev I."/>
        </authorList>
    </citation>
    <scope>NUCLEOTIDE SEQUENCE</scope>
    <source>
        <strain evidence="2">ATCC 36951</strain>
    </source>
</reference>
<evidence type="ECO:0008006" key="4">
    <source>
        <dbReference type="Google" id="ProtNLM"/>
    </source>
</evidence>
<dbReference type="AlphaFoldDB" id="A0A6A6CBJ6"/>